<feature type="active site" evidence="15">
    <location>
        <position position="442"/>
    </location>
</feature>
<dbReference type="InterPro" id="IPR005936">
    <property type="entry name" value="FtsH"/>
</dbReference>
<dbReference type="GO" id="GO:0009535">
    <property type="term" value="C:chloroplast thylakoid membrane"/>
    <property type="evidence" value="ECO:0007669"/>
    <property type="project" value="UniProtKB-SubCell"/>
</dbReference>
<name>A0A2U9NR73_9STRA</name>
<dbReference type="InterPro" id="IPR000642">
    <property type="entry name" value="Peptidase_M41"/>
</dbReference>
<dbReference type="Pfam" id="PF06480">
    <property type="entry name" value="FtsH_ext"/>
    <property type="match status" value="1"/>
</dbReference>
<dbReference type="HAMAP" id="MF_01458">
    <property type="entry name" value="FtsH"/>
    <property type="match status" value="1"/>
</dbReference>
<keyword evidence="18" id="KW-0150">Chloroplast</keyword>
<accession>A0A2U9NR73</accession>
<keyword evidence="6 15" id="KW-0479">Metal-binding</keyword>
<keyword evidence="14 15" id="KW-0472">Membrane</keyword>
<keyword evidence="5 15" id="KW-0812">Transmembrane</keyword>
<comment type="similarity">
    <text evidence="15">In the central section; belongs to the AAA ATPase family.</text>
</comment>
<sequence length="623" mass="67891">MDRNTIQKILIGIVLAACIFIGLKSFNVLDVENTQTRPEATNNISSSRMTYGRFLEYLEMGWVKQVDLYDNNRNAIVQASSPELGNRPQSIRVEIPVGAGQLIQKLKEYDINFDAHPAPRKSIFITIASNLLLPVLFIAGLFFFFQNSDNFGSNGGNSPMSLGKSPARFDERPATGISFNDIAGIDEAKAEFEEIVSFLKEPERYTLVGAKIPKGVLLVGPPGTGKTLLAKAIASEANVPFYSVAGSEFVEMFIGIGAARIRDLFKKASENTPCIVFIDEIDAVGRERGAGIGGGNDEREQTLNQLLTEMDGFKENKGVIVVGATNRVDILDAALLRPGRFDRQITVGLPDRLGRIGILKVHAKNKPLDEDVSLVQLANRTPGFSGADLANLLNEAAILATRYNKETISKKEVNEAVDRIIGGIAGATMEDSKNKKLIAYHEVGHAIVGSVLEHHDNVEKITLVPRGGAKGLTWFAPEEDQGLVSRSQLIARIIGTLGGRVAEQIVFGEPEITTGASNDLQQVTNIARQMVTRFGMSNIGPIALEDSNNEQMFLGGENEGISDRIDMEVCNIVNHCEEVAKEIILNNRVVIDLAVEKLLDAETLSGEEFRELVSSYTVLPSKK</sequence>
<dbReference type="FunFam" id="3.40.50.300:FF:000001">
    <property type="entry name" value="ATP-dependent zinc metalloprotease FtsH"/>
    <property type="match status" value="1"/>
</dbReference>
<comment type="similarity">
    <text evidence="2 15">In the C-terminal section; belongs to the peptidase M41 family.</text>
</comment>
<dbReference type="Pfam" id="PF00004">
    <property type="entry name" value="AAA"/>
    <property type="match status" value="1"/>
</dbReference>
<comment type="function">
    <text evidence="15">Acts as a processive, ATP-dependent zinc metallopeptidase.</text>
</comment>
<dbReference type="GO" id="GO:0008270">
    <property type="term" value="F:zinc ion binding"/>
    <property type="evidence" value="ECO:0007669"/>
    <property type="project" value="UniProtKB-UniRule"/>
</dbReference>
<dbReference type="PANTHER" id="PTHR23076">
    <property type="entry name" value="METALLOPROTEASE M41 FTSH"/>
    <property type="match status" value="1"/>
</dbReference>
<keyword evidence="7 15" id="KW-0547">Nucleotide-binding</keyword>
<evidence type="ECO:0000259" key="17">
    <source>
        <dbReference type="SMART" id="SM00382"/>
    </source>
</evidence>
<dbReference type="FunFam" id="1.20.58.760:FF:000001">
    <property type="entry name" value="ATP-dependent zinc metalloprotease FtsH"/>
    <property type="match status" value="1"/>
</dbReference>
<keyword evidence="9 15" id="KW-0862">Zinc</keyword>
<evidence type="ECO:0000256" key="16">
    <source>
        <dbReference type="RuleBase" id="RU003651"/>
    </source>
</evidence>
<dbReference type="GO" id="GO:0010304">
    <property type="term" value="P:PSII associated light-harvesting complex II catabolic process"/>
    <property type="evidence" value="ECO:0007669"/>
    <property type="project" value="UniProtKB-ARBA"/>
</dbReference>
<feature type="transmembrane region" description="Helical" evidence="15">
    <location>
        <begin position="6"/>
        <end position="23"/>
    </location>
</feature>
<evidence type="ECO:0000256" key="3">
    <source>
        <dbReference type="ARBA" id="ARBA00010550"/>
    </source>
</evidence>
<evidence type="ECO:0000256" key="15">
    <source>
        <dbReference type="HAMAP-Rule" id="MF_01458"/>
    </source>
</evidence>
<evidence type="ECO:0000256" key="11">
    <source>
        <dbReference type="ARBA" id="ARBA00022989"/>
    </source>
</evidence>
<dbReference type="GO" id="GO:0006508">
    <property type="term" value="P:proteolysis"/>
    <property type="evidence" value="ECO:0007669"/>
    <property type="project" value="UniProtKB-KW"/>
</dbReference>
<evidence type="ECO:0000256" key="8">
    <source>
        <dbReference type="ARBA" id="ARBA00022801"/>
    </source>
</evidence>
<dbReference type="Gene3D" id="1.10.8.60">
    <property type="match status" value="1"/>
</dbReference>
<dbReference type="InterPro" id="IPR003593">
    <property type="entry name" value="AAA+_ATPase"/>
</dbReference>
<dbReference type="Gene3D" id="3.40.50.300">
    <property type="entry name" value="P-loop containing nucleotide triphosphate hydrolases"/>
    <property type="match status" value="1"/>
</dbReference>
<dbReference type="GO" id="GO:0004222">
    <property type="term" value="F:metalloendopeptidase activity"/>
    <property type="evidence" value="ECO:0007669"/>
    <property type="project" value="InterPro"/>
</dbReference>
<dbReference type="EC" id="3.4.24.-" evidence="15"/>
<organism evidence="18">
    <name type="scientific">Entomoneis sp</name>
    <dbReference type="NCBI Taxonomy" id="186043"/>
    <lineage>
        <taxon>Eukaryota</taxon>
        <taxon>Sar</taxon>
        <taxon>Stramenopiles</taxon>
        <taxon>Ochrophyta</taxon>
        <taxon>Bacillariophyta</taxon>
        <taxon>Bacillariophyceae</taxon>
        <taxon>Bacillariophycidae</taxon>
        <taxon>Entomoneidaceae</taxon>
        <taxon>Entomoneis</taxon>
    </lineage>
</organism>
<keyword evidence="10 15" id="KW-0067">ATP-binding</keyword>
<dbReference type="PROSITE" id="PS00674">
    <property type="entry name" value="AAA"/>
    <property type="match status" value="1"/>
</dbReference>
<comment type="similarity">
    <text evidence="16">Belongs to the AAA ATPase family.</text>
</comment>
<dbReference type="Gene3D" id="1.20.58.760">
    <property type="entry name" value="Peptidase M41"/>
    <property type="match status" value="1"/>
</dbReference>
<evidence type="ECO:0000256" key="7">
    <source>
        <dbReference type="ARBA" id="ARBA00022741"/>
    </source>
</evidence>
<keyword evidence="12 15" id="KW-0482">Metalloprotease</keyword>
<keyword evidence="13 15" id="KW-0793">Thylakoid</keyword>
<dbReference type="GO" id="GO:0005524">
    <property type="term" value="F:ATP binding"/>
    <property type="evidence" value="ECO:0007669"/>
    <property type="project" value="UniProtKB-UniRule"/>
</dbReference>
<feature type="binding site" evidence="15">
    <location>
        <position position="445"/>
    </location>
    <ligand>
        <name>Zn(2+)</name>
        <dbReference type="ChEBI" id="CHEBI:29105"/>
        <note>catalytic</note>
    </ligand>
</feature>
<dbReference type="InterPro" id="IPR011546">
    <property type="entry name" value="Pept_M41_FtsH_extracell"/>
</dbReference>
<dbReference type="FunFam" id="1.10.8.60:FF:000001">
    <property type="entry name" value="ATP-dependent zinc metalloprotease FtsH"/>
    <property type="match status" value="1"/>
</dbReference>
<dbReference type="SUPFAM" id="SSF52540">
    <property type="entry name" value="P-loop containing nucleoside triphosphate hydrolases"/>
    <property type="match status" value="1"/>
</dbReference>
<dbReference type="PANTHER" id="PTHR23076:SF139">
    <property type="entry name" value="ATP-DEPENDENT ZINC METALLOPROTEASE FTSH 2, CHLOROPLASTIC"/>
    <property type="match status" value="1"/>
</dbReference>
<geneLocation type="chloroplast" evidence="18"/>
<comment type="subunit">
    <text evidence="15">Homohexamer.</text>
</comment>
<evidence type="ECO:0000256" key="9">
    <source>
        <dbReference type="ARBA" id="ARBA00022833"/>
    </source>
</evidence>
<dbReference type="RefSeq" id="YP_009496684.1">
    <property type="nucleotide sequence ID" value="NC_038001.1"/>
</dbReference>
<evidence type="ECO:0000313" key="18">
    <source>
        <dbReference type="EMBL" id="AWT39396.1"/>
    </source>
</evidence>
<comment type="subcellular location">
    <subcellularLocation>
        <location evidence="1">Membrane</location>
    </subcellularLocation>
    <subcellularLocation>
        <location evidence="15">Plastid</location>
        <location evidence="15">Chloroplast thylakoid membrane</location>
        <topology evidence="15">Multi-pass membrane protein</topology>
        <orientation evidence="15">Stromal side</orientation>
    </subcellularLocation>
</comment>
<keyword evidence="8 15" id="KW-0378">Hydrolase</keyword>
<dbReference type="GO" id="GO:0004176">
    <property type="term" value="F:ATP-dependent peptidase activity"/>
    <property type="evidence" value="ECO:0007669"/>
    <property type="project" value="InterPro"/>
</dbReference>
<evidence type="ECO:0000256" key="14">
    <source>
        <dbReference type="ARBA" id="ARBA00023136"/>
    </source>
</evidence>
<dbReference type="GeneID" id="36959086"/>
<feature type="binding site" evidence="15">
    <location>
        <position position="441"/>
    </location>
    <ligand>
        <name>Zn(2+)</name>
        <dbReference type="ChEBI" id="CHEBI:29105"/>
        <note>catalytic</note>
    </ligand>
</feature>
<dbReference type="InterPro" id="IPR037219">
    <property type="entry name" value="Peptidase_M41-like"/>
</dbReference>
<dbReference type="SMART" id="SM00382">
    <property type="entry name" value="AAA"/>
    <property type="match status" value="1"/>
</dbReference>
<dbReference type="AlphaFoldDB" id="A0A2U9NR73"/>
<dbReference type="SUPFAM" id="SSF140990">
    <property type="entry name" value="FtsH protease domain-like"/>
    <property type="match status" value="1"/>
</dbReference>
<keyword evidence="4 15" id="KW-0645">Protease</keyword>
<keyword evidence="18" id="KW-0934">Plastid</keyword>
<evidence type="ECO:0000256" key="10">
    <source>
        <dbReference type="ARBA" id="ARBA00022840"/>
    </source>
</evidence>
<dbReference type="EMBL" id="MG755800">
    <property type="protein sequence ID" value="AWT39396.1"/>
    <property type="molecule type" value="Genomic_DNA"/>
</dbReference>
<gene>
    <name evidence="15 18" type="primary">ftsH</name>
</gene>
<comment type="cofactor">
    <cofactor evidence="15">
        <name>Zn(2+)</name>
        <dbReference type="ChEBI" id="CHEBI:29105"/>
    </cofactor>
    <text evidence="15">Binds 1 zinc ion per subunit.</text>
</comment>
<proteinExistence type="inferred from homology"/>
<dbReference type="InterPro" id="IPR003959">
    <property type="entry name" value="ATPase_AAA_core"/>
</dbReference>
<reference evidence="18" key="1">
    <citation type="journal article" date="2018" name="Adv. Bot. Res.">
        <title>Evolution of the Plastid Genomes in Diatoms.</title>
        <authorList>
            <person name="Yu M."/>
            <person name="Ashworth M.P."/>
            <person name="Hajrah N.H."/>
            <person name="Khiyami M.A."/>
            <person name="Sabir M.J."/>
            <person name="Alhebshi A.M."/>
            <person name="Al-Malki A.L."/>
            <person name="Sabir J.S.M."/>
            <person name="Theriot E.C."/>
            <person name="Jansen R.K."/>
        </authorList>
    </citation>
    <scope>NUCLEOTIDE SEQUENCE</scope>
</reference>
<keyword evidence="11 15" id="KW-1133">Transmembrane helix</keyword>
<evidence type="ECO:0000256" key="6">
    <source>
        <dbReference type="ARBA" id="ARBA00022723"/>
    </source>
</evidence>
<feature type="domain" description="AAA+ ATPase" evidence="17">
    <location>
        <begin position="212"/>
        <end position="351"/>
    </location>
</feature>
<evidence type="ECO:0000256" key="5">
    <source>
        <dbReference type="ARBA" id="ARBA00022692"/>
    </source>
</evidence>
<dbReference type="NCBIfam" id="TIGR01241">
    <property type="entry name" value="FtsH_fam"/>
    <property type="match status" value="1"/>
</dbReference>
<dbReference type="GO" id="GO:0016887">
    <property type="term" value="F:ATP hydrolysis activity"/>
    <property type="evidence" value="ECO:0007669"/>
    <property type="project" value="UniProtKB-UniRule"/>
</dbReference>
<feature type="transmembrane region" description="Helical" evidence="15">
    <location>
        <begin position="123"/>
        <end position="145"/>
    </location>
</feature>
<evidence type="ECO:0000256" key="12">
    <source>
        <dbReference type="ARBA" id="ARBA00023049"/>
    </source>
</evidence>
<dbReference type="Pfam" id="PF01434">
    <property type="entry name" value="Peptidase_M41"/>
    <property type="match status" value="1"/>
</dbReference>
<comment type="similarity">
    <text evidence="3">In the N-terminal section; belongs to the AAA ATPase family.</text>
</comment>
<dbReference type="InterPro" id="IPR041569">
    <property type="entry name" value="AAA_lid_3"/>
</dbReference>
<evidence type="ECO:0000256" key="1">
    <source>
        <dbReference type="ARBA" id="ARBA00004370"/>
    </source>
</evidence>
<evidence type="ECO:0000256" key="2">
    <source>
        <dbReference type="ARBA" id="ARBA00010044"/>
    </source>
</evidence>
<feature type="binding site" evidence="15">
    <location>
        <position position="519"/>
    </location>
    <ligand>
        <name>Zn(2+)</name>
        <dbReference type="ChEBI" id="CHEBI:29105"/>
        <note>catalytic</note>
    </ligand>
</feature>
<dbReference type="Pfam" id="PF17862">
    <property type="entry name" value="AAA_lid_3"/>
    <property type="match status" value="1"/>
</dbReference>
<feature type="binding site" evidence="15">
    <location>
        <begin position="220"/>
        <end position="227"/>
    </location>
    <ligand>
        <name>ATP</name>
        <dbReference type="ChEBI" id="CHEBI:30616"/>
    </ligand>
</feature>
<evidence type="ECO:0000256" key="13">
    <source>
        <dbReference type="ARBA" id="ARBA00023078"/>
    </source>
</evidence>
<protein>
    <recommendedName>
        <fullName evidence="15">ATP-dependent zinc metalloprotease FtsH</fullName>
        <ecNumber evidence="15">3.4.24.-</ecNumber>
    </recommendedName>
</protein>
<dbReference type="InterPro" id="IPR003960">
    <property type="entry name" value="ATPase_AAA_CS"/>
</dbReference>
<dbReference type="CDD" id="cd19501">
    <property type="entry name" value="RecA-like_FtsH"/>
    <property type="match status" value="1"/>
</dbReference>
<dbReference type="InterPro" id="IPR027417">
    <property type="entry name" value="P-loop_NTPase"/>
</dbReference>
<evidence type="ECO:0000256" key="4">
    <source>
        <dbReference type="ARBA" id="ARBA00022670"/>
    </source>
</evidence>